<evidence type="ECO:0000313" key="3">
    <source>
        <dbReference type="Proteomes" id="UP001141806"/>
    </source>
</evidence>
<keyword evidence="3" id="KW-1185">Reference proteome</keyword>
<dbReference type="OrthoDB" id="198652at2759"/>
<gene>
    <name evidence="2" type="ORF">NE237_032485</name>
</gene>
<dbReference type="FunFam" id="3.40.50.1000:FF:000148">
    <property type="entry name" value="Haloacid dehalogenase superfamily protein"/>
    <property type="match status" value="1"/>
</dbReference>
<sequence length="292" mass="33028">MSRSSLRREEREKKTRKINDSSKTLIFEEMYSFVSDPGTNNKYQKSHKEEEERQSKHMCSLSGISSNMWWQKCKAVLGQSFNLEGIISTAAVVTRDRHLAIPHITVPDISWIDWVELERRGFRGVIFDKDNTLTAPYSLALSPPLVPSLERCRSVFGENIAIFSNSAGLYQYDVDGAKATSIEKSLGIRVLRHGTKKPAGTAEEIEKDFGYATSLLVMVGDRHFTDIVYGNRNGFLTILTEPISTSAEPFIVKQVRKMETCLVNYWCRRGLKPSGHNLLLEAMQCVKDPSTL</sequence>
<feature type="compositionally biased region" description="Basic and acidic residues" evidence="1">
    <location>
        <begin position="1"/>
        <end position="20"/>
    </location>
</feature>
<protein>
    <submittedName>
        <fullName evidence="2">Uncharacterized protein</fullName>
    </submittedName>
</protein>
<dbReference type="GO" id="GO:0005737">
    <property type="term" value="C:cytoplasm"/>
    <property type="evidence" value="ECO:0007669"/>
    <property type="project" value="TreeGrafter"/>
</dbReference>
<dbReference type="InterPro" id="IPR010021">
    <property type="entry name" value="PGPP1/Gep4"/>
</dbReference>
<dbReference type="Gene3D" id="3.40.50.1000">
    <property type="entry name" value="HAD superfamily/HAD-like"/>
    <property type="match status" value="1"/>
</dbReference>
<dbReference type="InterPro" id="IPR027706">
    <property type="entry name" value="PGP_Pase"/>
</dbReference>
<feature type="region of interest" description="Disordered" evidence="1">
    <location>
        <begin position="1"/>
        <end position="21"/>
    </location>
</feature>
<proteinExistence type="predicted"/>
<comment type="caution">
    <text evidence="2">The sequence shown here is derived from an EMBL/GenBank/DDBJ whole genome shotgun (WGS) entry which is preliminary data.</text>
</comment>
<dbReference type="Proteomes" id="UP001141806">
    <property type="component" value="Unassembled WGS sequence"/>
</dbReference>
<dbReference type="PANTHER" id="PTHR19288:SF25">
    <property type="entry name" value="PHOSPHATIDYLGLYCEROPHOSPHATASE GEP4, MITOCHONDRIAL"/>
    <property type="match status" value="1"/>
</dbReference>
<dbReference type="PANTHER" id="PTHR19288">
    <property type="entry name" value="4-NITROPHENYLPHOSPHATASE-RELATED"/>
    <property type="match status" value="1"/>
</dbReference>
<dbReference type="AlphaFoldDB" id="A0A9Q0L331"/>
<dbReference type="Pfam" id="PF09419">
    <property type="entry name" value="PGP_phosphatase"/>
    <property type="match status" value="1"/>
</dbReference>
<organism evidence="2 3">
    <name type="scientific">Protea cynaroides</name>
    <dbReference type="NCBI Taxonomy" id="273540"/>
    <lineage>
        <taxon>Eukaryota</taxon>
        <taxon>Viridiplantae</taxon>
        <taxon>Streptophyta</taxon>
        <taxon>Embryophyta</taxon>
        <taxon>Tracheophyta</taxon>
        <taxon>Spermatophyta</taxon>
        <taxon>Magnoliopsida</taxon>
        <taxon>Proteales</taxon>
        <taxon>Proteaceae</taxon>
        <taxon>Protea</taxon>
    </lineage>
</organism>
<dbReference type="SUPFAM" id="SSF56784">
    <property type="entry name" value="HAD-like"/>
    <property type="match status" value="1"/>
</dbReference>
<dbReference type="InterPro" id="IPR036412">
    <property type="entry name" value="HAD-like_sf"/>
</dbReference>
<dbReference type="EMBL" id="JAMYWD010000001">
    <property type="protein sequence ID" value="KAJ4981648.1"/>
    <property type="molecule type" value="Genomic_DNA"/>
</dbReference>
<feature type="region of interest" description="Disordered" evidence="1">
    <location>
        <begin position="34"/>
        <end position="54"/>
    </location>
</feature>
<reference evidence="2" key="1">
    <citation type="journal article" date="2023" name="Plant J.">
        <title>The genome of the king protea, Protea cynaroides.</title>
        <authorList>
            <person name="Chang J."/>
            <person name="Duong T.A."/>
            <person name="Schoeman C."/>
            <person name="Ma X."/>
            <person name="Roodt D."/>
            <person name="Barker N."/>
            <person name="Li Z."/>
            <person name="Van de Peer Y."/>
            <person name="Mizrachi E."/>
        </authorList>
    </citation>
    <scope>NUCLEOTIDE SEQUENCE</scope>
    <source>
        <tissue evidence="2">Young leaves</tissue>
    </source>
</reference>
<dbReference type="NCBIfam" id="TIGR01668">
    <property type="entry name" value="YqeG_hyp_ppase"/>
    <property type="match status" value="1"/>
</dbReference>
<name>A0A9Q0L331_9MAGN</name>
<dbReference type="InterPro" id="IPR023214">
    <property type="entry name" value="HAD_sf"/>
</dbReference>
<evidence type="ECO:0000256" key="1">
    <source>
        <dbReference type="SAM" id="MobiDB-lite"/>
    </source>
</evidence>
<dbReference type="InterPro" id="IPR006549">
    <property type="entry name" value="HAD-SF_hydro_IIIA"/>
</dbReference>
<evidence type="ECO:0000313" key="2">
    <source>
        <dbReference type="EMBL" id="KAJ4981648.1"/>
    </source>
</evidence>
<dbReference type="GO" id="GO:0008962">
    <property type="term" value="F:phosphatidylglycerophosphatase activity"/>
    <property type="evidence" value="ECO:0007669"/>
    <property type="project" value="InterPro"/>
</dbReference>
<dbReference type="NCBIfam" id="TIGR01662">
    <property type="entry name" value="HAD-SF-IIIA"/>
    <property type="match status" value="1"/>
</dbReference>
<accession>A0A9Q0L331</accession>